<keyword evidence="1" id="KW-1133">Transmembrane helix</keyword>
<evidence type="ECO:0000313" key="2">
    <source>
        <dbReference type="EMBL" id="QDU77860.1"/>
    </source>
</evidence>
<dbReference type="AlphaFoldDB" id="A0A518CF54"/>
<dbReference type="EMBL" id="CP036289">
    <property type="protein sequence ID" value="QDU77860.1"/>
    <property type="molecule type" value="Genomic_DNA"/>
</dbReference>
<feature type="transmembrane region" description="Helical" evidence="1">
    <location>
        <begin position="48"/>
        <end position="69"/>
    </location>
</feature>
<feature type="transmembrane region" description="Helical" evidence="1">
    <location>
        <begin position="76"/>
        <end position="101"/>
    </location>
</feature>
<gene>
    <name evidence="2" type="ORF">Pan97_49390</name>
</gene>
<sequence length="148" mass="16212">MLKGQSFPLIFLMLLVAFSAILARIAMPIVQSFQTHDIYGSAVATEQWITWSAAMVLTGAVVGFSIGWVREYFWPGAIVGFILGSVIGAVCTPFLAVPAALTALCDLAWIFISLILLTFGTILIERRCRSPQDGERYVKALKENPEQS</sequence>
<name>A0A518CF54_9BACT</name>
<evidence type="ECO:0000313" key="3">
    <source>
        <dbReference type="Proteomes" id="UP000318626"/>
    </source>
</evidence>
<keyword evidence="3" id="KW-1185">Reference proteome</keyword>
<evidence type="ECO:0000256" key="1">
    <source>
        <dbReference type="SAM" id="Phobius"/>
    </source>
</evidence>
<keyword evidence="1" id="KW-0472">Membrane</keyword>
<reference evidence="3" key="1">
    <citation type="submission" date="2019-02" db="EMBL/GenBank/DDBJ databases">
        <title>Deep-cultivation of Planctomycetes and their phenomic and genomic characterization uncovers novel biology.</title>
        <authorList>
            <person name="Wiegand S."/>
            <person name="Jogler M."/>
            <person name="Boedeker C."/>
            <person name="Pinto D."/>
            <person name="Vollmers J."/>
            <person name="Rivas-Marin E."/>
            <person name="Kohn T."/>
            <person name="Peeters S.H."/>
            <person name="Heuer A."/>
            <person name="Rast P."/>
            <person name="Oberbeckmann S."/>
            <person name="Bunk B."/>
            <person name="Jeske O."/>
            <person name="Meyerdierks A."/>
            <person name="Storesund J.E."/>
            <person name="Kallscheuer N."/>
            <person name="Luecker S."/>
            <person name="Lage O.M."/>
            <person name="Pohl T."/>
            <person name="Merkel B.J."/>
            <person name="Hornburger P."/>
            <person name="Mueller R.-W."/>
            <person name="Bruemmer F."/>
            <person name="Labrenz M."/>
            <person name="Spormann A.M."/>
            <person name="Op den Camp H."/>
            <person name="Overmann J."/>
            <person name="Amann R."/>
            <person name="Jetten M.S.M."/>
            <person name="Mascher T."/>
            <person name="Medema M.H."/>
            <person name="Devos D.P."/>
            <person name="Kaster A.-K."/>
            <person name="Ovreas L."/>
            <person name="Rohde M."/>
            <person name="Galperin M.Y."/>
            <person name="Jogler C."/>
        </authorList>
    </citation>
    <scope>NUCLEOTIDE SEQUENCE [LARGE SCALE GENOMIC DNA]</scope>
    <source>
        <strain evidence="3">Pan97</strain>
    </source>
</reference>
<keyword evidence="1" id="KW-0812">Transmembrane</keyword>
<organism evidence="2 3">
    <name type="scientific">Bremerella volcania</name>
    <dbReference type="NCBI Taxonomy" id="2527984"/>
    <lineage>
        <taxon>Bacteria</taxon>
        <taxon>Pseudomonadati</taxon>
        <taxon>Planctomycetota</taxon>
        <taxon>Planctomycetia</taxon>
        <taxon>Pirellulales</taxon>
        <taxon>Pirellulaceae</taxon>
        <taxon>Bremerella</taxon>
    </lineage>
</organism>
<feature type="transmembrane region" description="Helical" evidence="1">
    <location>
        <begin position="107"/>
        <end position="124"/>
    </location>
</feature>
<dbReference type="KEGG" id="bvo:Pan97_49390"/>
<proteinExistence type="predicted"/>
<dbReference type="RefSeq" id="WP_144977089.1">
    <property type="nucleotide sequence ID" value="NZ_CP036289.1"/>
</dbReference>
<dbReference type="Proteomes" id="UP000318626">
    <property type="component" value="Chromosome"/>
</dbReference>
<dbReference type="OrthoDB" id="282812at2"/>
<accession>A0A518CF54</accession>
<protein>
    <submittedName>
        <fullName evidence="2">Uncharacterized protein</fullName>
    </submittedName>
</protein>